<feature type="transmembrane region" description="Helical" evidence="6">
    <location>
        <begin position="323"/>
        <end position="341"/>
    </location>
</feature>
<feature type="transmembrane region" description="Helical" evidence="6">
    <location>
        <begin position="347"/>
        <end position="370"/>
    </location>
</feature>
<dbReference type="Gene3D" id="1.20.1250.20">
    <property type="entry name" value="MFS general substrate transporter like domains"/>
    <property type="match status" value="2"/>
</dbReference>
<dbReference type="Pfam" id="PF07690">
    <property type="entry name" value="MFS_1"/>
    <property type="match status" value="1"/>
</dbReference>
<dbReference type="Proteomes" id="UP001185254">
    <property type="component" value="Unassembled WGS sequence"/>
</dbReference>
<evidence type="ECO:0000256" key="6">
    <source>
        <dbReference type="SAM" id="Phobius"/>
    </source>
</evidence>
<comment type="subcellular location">
    <subcellularLocation>
        <location evidence="1">Membrane</location>
        <topology evidence="1">Multi-pass membrane protein</topology>
    </subcellularLocation>
</comment>
<gene>
    <name evidence="8" type="ORF">J2776_002865</name>
</gene>
<feature type="transmembrane region" description="Helical" evidence="6">
    <location>
        <begin position="158"/>
        <end position="178"/>
    </location>
</feature>
<dbReference type="PROSITE" id="PS50850">
    <property type="entry name" value="MFS"/>
    <property type="match status" value="1"/>
</dbReference>
<comment type="caution">
    <text evidence="8">The sequence shown here is derived from an EMBL/GenBank/DDBJ whole genome shotgun (WGS) entry which is preliminary data.</text>
</comment>
<feature type="transmembrane region" description="Helical" evidence="6">
    <location>
        <begin position="293"/>
        <end position="311"/>
    </location>
</feature>
<keyword evidence="4 6" id="KW-1133">Transmembrane helix</keyword>
<reference evidence="8 9" key="1">
    <citation type="submission" date="2023-07" db="EMBL/GenBank/DDBJ databases">
        <title>Sorghum-associated microbial communities from plants grown in Nebraska, USA.</title>
        <authorList>
            <person name="Schachtman D."/>
        </authorList>
    </citation>
    <scope>NUCLEOTIDE SEQUENCE [LARGE SCALE GENOMIC DNA]</scope>
    <source>
        <strain evidence="8 9">DS1039</strain>
    </source>
</reference>
<dbReference type="CDD" id="cd17319">
    <property type="entry name" value="MFS_ExuT_GudP_like"/>
    <property type="match status" value="1"/>
</dbReference>
<evidence type="ECO:0000256" key="3">
    <source>
        <dbReference type="ARBA" id="ARBA00022692"/>
    </source>
</evidence>
<accession>A0ABU1KYW3</accession>
<keyword evidence="2" id="KW-0813">Transport</keyword>
<sequence length="446" mass="48000">MPTAIADAPAESAIFEQVDSRTTYRKVTLRLIPFLFVCYFVNYLDRANIGFAKLQFVADLGFSDAIYGLGAGLFFVGYVLFEVPSNLLMQRIGTRATIARIMFLWGLASASTAFVRTPTELYIVRFCLGAAEAGFFPGVILYLTYWYPAHRRGRITSLFMGALTISGIVGNPLSGFIMSRLAGVNGMHGWQMLFLVEGVPAMLLGISAWFMLKDTPAHATWLSKDEKNLIVSDLAADEELEARKGASFKDTLLDPKVYIVGLVSASMFAVSVSFALWVPSLIKELGVTDIQRVGWLSAIPYAVSLIGMAAFSYSSDRRLERRWHAASAIAACGICLLLLPLARESIFLSVALLSLCAACLYGAIVVFWTIPPAYLSAKEKGGGIALMSSIAAVSGFFAPTLVGAVKAQTGSLYLGLCGVGVEALIGASLLILFIPAAAIREAASLR</sequence>
<evidence type="ECO:0000256" key="1">
    <source>
        <dbReference type="ARBA" id="ARBA00004141"/>
    </source>
</evidence>
<keyword evidence="3 6" id="KW-0812">Transmembrane</keyword>
<dbReference type="InterPro" id="IPR011701">
    <property type="entry name" value="MFS"/>
</dbReference>
<evidence type="ECO:0000313" key="9">
    <source>
        <dbReference type="Proteomes" id="UP001185254"/>
    </source>
</evidence>
<dbReference type="RefSeq" id="WP_310066581.1">
    <property type="nucleotide sequence ID" value="NZ_JAVDQN010000002.1"/>
</dbReference>
<evidence type="ECO:0000259" key="7">
    <source>
        <dbReference type="PROSITE" id="PS50850"/>
    </source>
</evidence>
<feature type="domain" description="Major facilitator superfamily (MFS) profile" evidence="7">
    <location>
        <begin position="31"/>
        <end position="438"/>
    </location>
</feature>
<keyword evidence="5 6" id="KW-0472">Membrane</keyword>
<dbReference type="PANTHER" id="PTHR43791:SF36">
    <property type="entry name" value="TRANSPORTER, PUTATIVE (AFU_ORTHOLOGUE AFUA_6G08340)-RELATED"/>
    <property type="match status" value="1"/>
</dbReference>
<feature type="transmembrane region" description="Helical" evidence="6">
    <location>
        <begin position="190"/>
        <end position="212"/>
    </location>
</feature>
<dbReference type="EMBL" id="JAVDQN010000002">
    <property type="protein sequence ID" value="MDR6376165.1"/>
    <property type="molecule type" value="Genomic_DNA"/>
</dbReference>
<proteinExistence type="predicted"/>
<feature type="transmembrane region" description="Helical" evidence="6">
    <location>
        <begin position="122"/>
        <end position="146"/>
    </location>
</feature>
<dbReference type="PANTHER" id="PTHR43791">
    <property type="entry name" value="PERMEASE-RELATED"/>
    <property type="match status" value="1"/>
</dbReference>
<feature type="transmembrane region" description="Helical" evidence="6">
    <location>
        <begin position="411"/>
        <end position="439"/>
    </location>
</feature>
<organism evidence="8 9">
    <name type="scientific">Paraburkholderia caledonica</name>
    <dbReference type="NCBI Taxonomy" id="134536"/>
    <lineage>
        <taxon>Bacteria</taxon>
        <taxon>Pseudomonadati</taxon>
        <taxon>Pseudomonadota</taxon>
        <taxon>Betaproteobacteria</taxon>
        <taxon>Burkholderiales</taxon>
        <taxon>Burkholderiaceae</taxon>
        <taxon>Paraburkholderia</taxon>
    </lineage>
</organism>
<name>A0ABU1KYW3_9BURK</name>
<feature type="transmembrane region" description="Helical" evidence="6">
    <location>
        <begin position="382"/>
        <end position="405"/>
    </location>
</feature>
<evidence type="ECO:0000256" key="5">
    <source>
        <dbReference type="ARBA" id="ARBA00023136"/>
    </source>
</evidence>
<evidence type="ECO:0000256" key="4">
    <source>
        <dbReference type="ARBA" id="ARBA00022989"/>
    </source>
</evidence>
<dbReference type="InterPro" id="IPR036259">
    <property type="entry name" value="MFS_trans_sf"/>
</dbReference>
<evidence type="ECO:0000256" key="2">
    <source>
        <dbReference type="ARBA" id="ARBA00022448"/>
    </source>
</evidence>
<protein>
    <submittedName>
        <fullName evidence="8">D-galactonate transporter</fullName>
    </submittedName>
</protein>
<feature type="transmembrane region" description="Helical" evidence="6">
    <location>
        <begin position="65"/>
        <end position="85"/>
    </location>
</feature>
<feature type="transmembrane region" description="Helical" evidence="6">
    <location>
        <begin position="257"/>
        <end position="278"/>
    </location>
</feature>
<dbReference type="SUPFAM" id="SSF103473">
    <property type="entry name" value="MFS general substrate transporter"/>
    <property type="match status" value="1"/>
</dbReference>
<keyword evidence="9" id="KW-1185">Reference proteome</keyword>
<dbReference type="InterPro" id="IPR020846">
    <property type="entry name" value="MFS_dom"/>
</dbReference>
<feature type="transmembrane region" description="Helical" evidence="6">
    <location>
        <begin position="27"/>
        <end position="45"/>
    </location>
</feature>
<evidence type="ECO:0000313" key="8">
    <source>
        <dbReference type="EMBL" id="MDR6376165.1"/>
    </source>
</evidence>